<evidence type="ECO:0000313" key="2">
    <source>
        <dbReference type="EMBL" id="KAF0697300.1"/>
    </source>
</evidence>
<dbReference type="OrthoDB" id="6627680at2759"/>
<comment type="caution">
    <text evidence="2">The sequence shown here is derived from an EMBL/GenBank/DDBJ whole genome shotgun (WGS) entry which is preliminary data.</text>
</comment>
<evidence type="ECO:0000259" key="1">
    <source>
        <dbReference type="Pfam" id="PF21787"/>
    </source>
</evidence>
<dbReference type="EMBL" id="VUJU01015078">
    <property type="protein sequence ID" value="KAF0697300.1"/>
    <property type="molecule type" value="Genomic_DNA"/>
</dbReference>
<proteinExistence type="predicted"/>
<protein>
    <submittedName>
        <fullName evidence="2">Transposable element P transposase</fullName>
    </submittedName>
</protein>
<organism evidence="2 3">
    <name type="scientific">Aphis craccivora</name>
    <name type="common">Cowpea aphid</name>
    <dbReference type="NCBI Taxonomy" id="307492"/>
    <lineage>
        <taxon>Eukaryota</taxon>
        <taxon>Metazoa</taxon>
        <taxon>Ecdysozoa</taxon>
        <taxon>Arthropoda</taxon>
        <taxon>Hexapoda</taxon>
        <taxon>Insecta</taxon>
        <taxon>Pterygota</taxon>
        <taxon>Neoptera</taxon>
        <taxon>Paraneoptera</taxon>
        <taxon>Hemiptera</taxon>
        <taxon>Sternorrhyncha</taxon>
        <taxon>Aphidomorpha</taxon>
        <taxon>Aphidoidea</taxon>
        <taxon>Aphididae</taxon>
        <taxon>Aphidini</taxon>
        <taxon>Aphis</taxon>
        <taxon>Aphis</taxon>
    </lineage>
</organism>
<name>A0A6G0VM58_APHCR</name>
<keyword evidence="3" id="KW-1185">Reference proteome</keyword>
<evidence type="ECO:0000313" key="3">
    <source>
        <dbReference type="Proteomes" id="UP000478052"/>
    </source>
</evidence>
<dbReference type="Proteomes" id="UP000478052">
    <property type="component" value="Unassembled WGS sequence"/>
</dbReference>
<dbReference type="Pfam" id="PF21787">
    <property type="entry name" value="TNP-like_RNaseH_N"/>
    <property type="match status" value="1"/>
</dbReference>
<dbReference type="AlphaFoldDB" id="A0A6G0VM58"/>
<reference evidence="2 3" key="1">
    <citation type="submission" date="2019-08" db="EMBL/GenBank/DDBJ databases">
        <title>Whole genome of Aphis craccivora.</title>
        <authorList>
            <person name="Voronova N.V."/>
            <person name="Shulinski R.S."/>
            <person name="Bandarenka Y.V."/>
            <person name="Zhorov D.G."/>
            <person name="Warner D."/>
        </authorList>
    </citation>
    <scope>NUCLEOTIDE SEQUENCE [LARGE SCALE GENOMIC DNA]</scope>
    <source>
        <strain evidence="2">180601</strain>
        <tissue evidence="2">Whole Body</tissue>
    </source>
</reference>
<accession>A0A6G0VM58</accession>
<dbReference type="InterPro" id="IPR048365">
    <property type="entry name" value="TNP-like_RNaseH_N"/>
</dbReference>
<gene>
    <name evidence="2" type="ORF">FWK35_00037348</name>
</gene>
<sequence length="127" mass="14737">MPYTTSRHDLSNQIRKVVKAIHSTGLKVIATICDQGATNTAAINLLKADTRVNCLRKNIDYNDLFYEVDCGTEVITLVHLFDPPHLLKRIRNNFLNKNVRYVVNRKTFNNRKKIFNQHLNEQVMNII</sequence>
<feature type="domain" description="Transposable element P transposase-like RNase H" evidence="1">
    <location>
        <begin position="5"/>
        <end position="46"/>
    </location>
</feature>